<evidence type="ECO:0000259" key="1">
    <source>
        <dbReference type="Pfam" id="PF11716"/>
    </source>
</evidence>
<dbReference type="GO" id="GO:0046872">
    <property type="term" value="F:metal ion binding"/>
    <property type="evidence" value="ECO:0007669"/>
    <property type="project" value="InterPro"/>
</dbReference>
<proteinExistence type="predicted"/>
<dbReference type="NCBIfam" id="TIGR03083">
    <property type="entry name" value="maleylpyruvate isomerase family mycothiol-dependent enzyme"/>
    <property type="match status" value="1"/>
</dbReference>
<keyword evidence="3" id="KW-1185">Reference proteome</keyword>
<feature type="domain" description="Mycothiol-dependent maleylpyruvate isomerase metal-binding" evidence="1">
    <location>
        <begin position="15"/>
        <end position="147"/>
    </location>
</feature>
<dbReference type="Pfam" id="PF11716">
    <property type="entry name" value="MDMPI_N"/>
    <property type="match status" value="1"/>
</dbReference>
<protein>
    <submittedName>
        <fullName evidence="2">TIGR03084 family protein</fullName>
    </submittedName>
</protein>
<dbReference type="NCBIfam" id="TIGR03084">
    <property type="entry name" value="TIGR03084 family metal-binding protein"/>
    <property type="match status" value="1"/>
</dbReference>
<dbReference type="RefSeq" id="WP_072949358.1">
    <property type="nucleotide sequence ID" value="NZ_FNSV01000004.1"/>
</dbReference>
<dbReference type="AlphaFoldDB" id="A0A1H4IJ94"/>
<dbReference type="InterPro" id="IPR017518">
    <property type="entry name" value="CHP03084"/>
</dbReference>
<dbReference type="OrthoDB" id="113180at2"/>
<name>A0A1H4IJ94_9NOCA</name>
<dbReference type="Proteomes" id="UP000183561">
    <property type="component" value="Unassembled WGS sequence"/>
</dbReference>
<accession>A0A1H4IJ94</accession>
<dbReference type="InterPro" id="IPR034660">
    <property type="entry name" value="DinB/YfiT-like"/>
</dbReference>
<evidence type="ECO:0000313" key="3">
    <source>
        <dbReference type="Proteomes" id="UP000183561"/>
    </source>
</evidence>
<organism evidence="2 3">
    <name type="scientific">Rhodococcus koreensis</name>
    <dbReference type="NCBI Taxonomy" id="99653"/>
    <lineage>
        <taxon>Bacteria</taxon>
        <taxon>Bacillati</taxon>
        <taxon>Actinomycetota</taxon>
        <taxon>Actinomycetes</taxon>
        <taxon>Mycobacteriales</taxon>
        <taxon>Nocardiaceae</taxon>
        <taxon>Rhodococcus</taxon>
    </lineage>
</organism>
<evidence type="ECO:0000313" key="2">
    <source>
        <dbReference type="EMBL" id="SEB33726.1"/>
    </source>
</evidence>
<dbReference type="EMBL" id="FNSV01000004">
    <property type="protein sequence ID" value="SEB33726.1"/>
    <property type="molecule type" value="Genomic_DNA"/>
</dbReference>
<dbReference type="Gene3D" id="1.20.120.450">
    <property type="entry name" value="dinb family like domain"/>
    <property type="match status" value="1"/>
</dbReference>
<reference evidence="3" key="1">
    <citation type="submission" date="2016-10" db="EMBL/GenBank/DDBJ databases">
        <authorList>
            <person name="Varghese N."/>
            <person name="Submissions S."/>
        </authorList>
    </citation>
    <scope>NUCLEOTIDE SEQUENCE [LARGE SCALE GENOMIC DNA]</scope>
    <source>
        <strain evidence="3">DSM 44498</strain>
    </source>
</reference>
<dbReference type="InterPro" id="IPR017517">
    <property type="entry name" value="Maleyloyr_isom"/>
</dbReference>
<dbReference type="SUPFAM" id="SSF109854">
    <property type="entry name" value="DinB/YfiT-like putative metalloenzymes"/>
    <property type="match status" value="1"/>
</dbReference>
<gene>
    <name evidence="2" type="ORF">SAMN04490239_0802</name>
</gene>
<dbReference type="InterPro" id="IPR024344">
    <property type="entry name" value="MDMPI_metal-binding"/>
</dbReference>
<sequence>MALDYEALLDDLDVETVRLILVLRDLTPDQWEIDTPAEGWALRDQVSHLAFFDDAARTAMDDPQRFREESAALISGGMDFPDRIARDLRTMSHQDLIDWFVHSRSELLTTLRRTDPKARMPWYGPDMSAASSATARLMETWAHGRDIYDALGIRHPASPGLRSIAHLGVSTFAFAHQLNGLPMPEQPVRVVLQAPDPDADAWTWGPADAENAVVGPAEDFVLVVTQRRNVADTRLVVTGPVAHTWMGIAQAFAGAPGPGRPSLAAPSTTGGTR</sequence>